<comment type="similarity">
    <text evidence="2">Belongs to the glycosyl hydrolase 81 family.</text>
</comment>
<dbReference type="GO" id="GO:0071555">
    <property type="term" value="P:cell wall organization"/>
    <property type="evidence" value="ECO:0007669"/>
    <property type="project" value="UniProtKB-KW"/>
</dbReference>
<dbReference type="Pfam" id="PF17652">
    <property type="entry name" value="Glyco_hydro81C"/>
    <property type="match status" value="1"/>
</dbReference>
<sequence>MKSKFWLSTALIGTLTVFAAAPAAAYTGEVKTGSGSYTTVMPPAALPISSSPYITENVKGPLPTSQWWSSLAWDSYSEAQYPHPLAVKHEEQGMRIYNPGPNLTNDKSVIDGTLPAEGDFIAGHSGAKTFPDARTDGFSDWFVNAHYENNEHAMNIRYGHGSPYLFFTYSGGGPSLNFASPPEIWYGNENSSVLGITAGKSHYALFAPSGSTWEGTGTSQLLSDLNGKTYFSIAVLPDNQPQTLEKYQQYAYSHIVDTEISWTYDEQTSEIHTTFKYVTEPKEGTRRGTLFAMYPHQWKHSSDAKLPYEYRSVRGTMKTGEGSKFSTSMTYTGILPYLPANESHTSDQMLNYVEEAAGELYIGAAETYSAGKQLGKLASLIPIAEQSGKMEAETYFRGELKTRLEDWLTSSEETGSLNMSQLFYYDRNWSTLIGYPAGYGSDTELNDHHIHYGYFVKAAAEMVRHDPSWGNDERFGPMVELLIRDMANPDKSDNQFPFLRHFDVFAGHSWSSGTARHGSGNYSGASGESMNAWSSIILWGEATGNSTLRDLGIYLYTTEMNAIKEYWFDQGGTNFPEDFTPAGAATIWGGKTEGDSTLYSSNPLEVQAVNWLPITGSSLYLTHSPALAEQHYKELLQSQEDMDSSAWPDLLYMYRAIAAPKNALSGFDQQAPLFIPEPGNSKAAAYAWISALESLGNQDESITANTTFYAVFDKNEQKSYVVYNMSDEVITVSFSDGTTLLAKPKDFTIKKSS</sequence>
<dbReference type="GO" id="GO:0052861">
    <property type="term" value="F:endo-1,3(4)-beta-glucanase activity"/>
    <property type="evidence" value="ECO:0007669"/>
    <property type="project" value="InterPro"/>
</dbReference>
<comment type="caution">
    <text evidence="11">The sequence shown here is derived from an EMBL/GenBank/DDBJ whole genome shotgun (WGS) entry which is preliminary data.</text>
</comment>
<keyword evidence="8" id="KW-0624">Polysaccharide degradation</keyword>
<evidence type="ECO:0000256" key="6">
    <source>
        <dbReference type="ARBA" id="ARBA00023295"/>
    </source>
</evidence>
<feature type="chain" id="PRO_5032503308" description="glucan endo-1,3-beta-D-glucosidase" evidence="9">
    <location>
        <begin position="20"/>
        <end position="753"/>
    </location>
</feature>
<dbReference type="Gene3D" id="2.70.98.30">
    <property type="entry name" value="Golgi alpha-mannosidase II, domain 4"/>
    <property type="match status" value="1"/>
</dbReference>
<keyword evidence="4 11" id="KW-0378">Hydrolase</keyword>
<dbReference type="PROSITE" id="PS52008">
    <property type="entry name" value="GH81"/>
    <property type="match status" value="1"/>
</dbReference>
<evidence type="ECO:0000313" key="12">
    <source>
        <dbReference type="Proteomes" id="UP000565468"/>
    </source>
</evidence>
<protein>
    <recommendedName>
        <fullName evidence="3">glucan endo-1,3-beta-D-glucosidase</fullName>
        <ecNumber evidence="3">3.2.1.39</ecNumber>
    </recommendedName>
</protein>
<dbReference type="GO" id="GO:0042973">
    <property type="term" value="F:glucan endo-1,3-beta-D-glucosidase activity"/>
    <property type="evidence" value="ECO:0007669"/>
    <property type="project" value="UniProtKB-EC"/>
</dbReference>
<name>A0A848MAM1_PAELE</name>
<comment type="catalytic activity">
    <reaction evidence="1">
        <text>Hydrolysis of (1-&gt;3)-beta-D-glucosidic linkages in (1-&gt;3)-beta-D-glucans.</text>
        <dbReference type="EC" id="3.2.1.39"/>
    </reaction>
</comment>
<keyword evidence="9" id="KW-0732">Signal</keyword>
<dbReference type="InterPro" id="IPR040720">
    <property type="entry name" value="GH81_C"/>
</dbReference>
<evidence type="ECO:0000256" key="1">
    <source>
        <dbReference type="ARBA" id="ARBA00000382"/>
    </source>
</evidence>
<dbReference type="PANTHER" id="PTHR31983:SF0">
    <property type="entry name" value="GLUCAN ENDO-1,3-BETA-D-GLUCOSIDASE 2"/>
    <property type="match status" value="1"/>
</dbReference>
<organism evidence="11 12">
    <name type="scientific">Paenibacillus lemnae</name>
    <dbReference type="NCBI Taxonomy" id="1330551"/>
    <lineage>
        <taxon>Bacteria</taxon>
        <taxon>Bacillati</taxon>
        <taxon>Bacillota</taxon>
        <taxon>Bacilli</taxon>
        <taxon>Bacillales</taxon>
        <taxon>Paenibacillaceae</taxon>
        <taxon>Paenibacillus</taxon>
    </lineage>
</organism>
<evidence type="ECO:0000256" key="9">
    <source>
        <dbReference type="SAM" id="SignalP"/>
    </source>
</evidence>
<evidence type="ECO:0000313" key="11">
    <source>
        <dbReference type="EMBL" id="NMO96514.1"/>
    </source>
</evidence>
<feature type="domain" description="Glycosyl hydrolase family 81 C-terminal" evidence="10">
    <location>
        <begin position="365"/>
        <end position="670"/>
    </location>
</feature>
<dbReference type="RefSeq" id="WP_169505302.1">
    <property type="nucleotide sequence ID" value="NZ_JABBPN010000010.1"/>
</dbReference>
<keyword evidence="7" id="KW-0961">Cell wall biogenesis/degradation</keyword>
<evidence type="ECO:0000256" key="3">
    <source>
        <dbReference type="ARBA" id="ARBA00012780"/>
    </source>
</evidence>
<keyword evidence="6" id="KW-0326">Glycosidase</keyword>
<keyword evidence="12" id="KW-1185">Reference proteome</keyword>
<gene>
    <name evidence="11" type="ORF">HII30_12100</name>
</gene>
<dbReference type="EC" id="3.2.1.39" evidence="3"/>
<evidence type="ECO:0000259" key="10">
    <source>
        <dbReference type="Pfam" id="PF17652"/>
    </source>
</evidence>
<evidence type="ECO:0000256" key="7">
    <source>
        <dbReference type="ARBA" id="ARBA00023316"/>
    </source>
</evidence>
<feature type="signal peptide" evidence="9">
    <location>
        <begin position="1"/>
        <end position="19"/>
    </location>
</feature>
<dbReference type="Proteomes" id="UP000565468">
    <property type="component" value="Unassembled WGS sequence"/>
</dbReference>
<proteinExistence type="inferred from homology"/>
<accession>A0A848MAM1</accession>
<dbReference type="PANTHER" id="PTHR31983">
    <property type="entry name" value="ENDO-1,3(4)-BETA-GLUCANASE 1"/>
    <property type="match status" value="1"/>
</dbReference>
<dbReference type="EMBL" id="JABBPN010000010">
    <property type="protein sequence ID" value="NMO96514.1"/>
    <property type="molecule type" value="Genomic_DNA"/>
</dbReference>
<dbReference type="AlphaFoldDB" id="A0A848MAM1"/>
<reference evidence="11 12" key="1">
    <citation type="submission" date="2020-04" db="EMBL/GenBank/DDBJ databases">
        <title>Paenibacillus algicola sp. nov., a novel marine bacterium producing alginate lyase.</title>
        <authorList>
            <person name="Huang H."/>
        </authorList>
    </citation>
    <scope>NUCLEOTIDE SEQUENCE [LARGE SCALE GENOMIC DNA]</scope>
    <source>
        <strain evidence="11 12">L7-75</strain>
    </source>
</reference>
<evidence type="ECO:0000256" key="2">
    <source>
        <dbReference type="ARBA" id="ARBA00010730"/>
    </source>
</evidence>
<dbReference type="GO" id="GO:0000272">
    <property type="term" value="P:polysaccharide catabolic process"/>
    <property type="evidence" value="ECO:0007669"/>
    <property type="project" value="UniProtKB-KW"/>
</dbReference>
<evidence type="ECO:0000256" key="5">
    <source>
        <dbReference type="ARBA" id="ARBA00023277"/>
    </source>
</evidence>
<dbReference type="InterPro" id="IPR005200">
    <property type="entry name" value="Endo-beta-glucanase"/>
</dbReference>
<evidence type="ECO:0000256" key="8">
    <source>
        <dbReference type="ARBA" id="ARBA00023326"/>
    </source>
</evidence>
<keyword evidence="5" id="KW-0119">Carbohydrate metabolism</keyword>
<evidence type="ECO:0000256" key="4">
    <source>
        <dbReference type="ARBA" id="ARBA00022801"/>
    </source>
</evidence>